<dbReference type="Gene3D" id="3.30.70.1890">
    <property type="match status" value="1"/>
</dbReference>
<evidence type="ECO:0000259" key="1">
    <source>
        <dbReference type="Pfam" id="PF10040"/>
    </source>
</evidence>
<evidence type="ECO:0000313" key="2">
    <source>
        <dbReference type="EMBL" id="PSN82709.1"/>
    </source>
</evidence>
<organism evidence="2 3">
    <name type="scientific">Candidatus Marsarchaeota G1 archaeon OSP_D</name>
    <dbReference type="NCBI Taxonomy" id="1978155"/>
    <lineage>
        <taxon>Archaea</taxon>
        <taxon>Candidatus Marsarchaeota</taxon>
        <taxon>Candidatus Marsarchaeota group 1</taxon>
    </lineage>
</organism>
<proteinExistence type="predicted"/>
<feature type="domain" description="CRISPR-associated protein Cas6 C-terminal" evidence="1">
    <location>
        <begin position="151"/>
        <end position="266"/>
    </location>
</feature>
<reference evidence="2 3" key="1">
    <citation type="submission" date="2017-04" db="EMBL/GenBank/DDBJ databases">
        <title>Novel microbial lineages endemic to geothermal iron-oxide mats fill important gaps in the evolutionary history of Archaea.</title>
        <authorList>
            <person name="Jay Z.J."/>
            <person name="Beam J.P."/>
            <person name="Dlakic M."/>
            <person name="Rusch D.B."/>
            <person name="Kozubal M.A."/>
            <person name="Inskeep W.P."/>
        </authorList>
    </citation>
    <scope>NUCLEOTIDE SEQUENCE [LARGE SCALE GENOMIC DNA]</scope>
    <source>
        <strain evidence="2">OSP_D</strain>
    </source>
</reference>
<sequence length="278" mass="31546">MTYAICLCNRFKVALMISIRFNLEQVGGEAPSGFTGFVTRASFLQLVKEADPALSTLLHGGYDATKRMRSFYSLKPLEYSASKQKAWFEVNFKLSEVARSTLESLLKATKKQLMIGSAEFLIESLSVKELEPRTLSQTLEQELESADSLDLRFKTPTYFSTKSNFKVILPNLLLMFMNAENDMYIARYASIPRKHVFNLRRKLGFTGVQVKSEIVRDGKKLYPGFTGWVKVRWKELEQNERSTLCLLLAWGVLFNVGSGRTAGFGVLQVEPCKKAIYK</sequence>
<accession>A0A2R6A8M7</accession>
<dbReference type="EMBL" id="NEXC01000056">
    <property type="protein sequence ID" value="PSN82709.1"/>
    <property type="molecule type" value="Genomic_DNA"/>
</dbReference>
<dbReference type="Gene3D" id="3.30.70.1900">
    <property type="match status" value="1"/>
</dbReference>
<comment type="caution">
    <text evidence="2">The sequence shown here is derived from an EMBL/GenBank/DDBJ whole genome shotgun (WGS) entry which is preliminary data.</text>
</comment>
<protein>
    <recommendedName>
        <fullName evidence="1">CRISPR-associated protein Cas6 C-terminal domain-containing protein</fullName>
    </recommendedName>
</protein>
<dbReference type="Pfam" id="PF10040">
    <property type="entry name" value="CRISPR_Cas6"/>
    <property type="match status" value="1"/>
</dbReference>
<dbReference type="InterPro" id="IPR019267">
    <property type="entry name" value="CRISPR-assoc_Cas6_C"/>
</dbReference>
<dbReference type="InterPro" id="IPR045747">
    <property type="entry name" value="CRISPR-assoc_prot_Cas6_N_sf"/>
</dbReference>
<evidence type="ECO:0000313" key="3">
    <source>
        <dbReference type="Proteomes" id="UP000240880"/>
    </source>
</evidence>
<gene>
    <name evidence="2" type="ORF">B9Q01_07215</name>
</gene>
<dbReference type="Proteomes" id="UP000240880">
    <property type="component" value="Unassembled WGS sequence"/>
</dbReference>
<name>A0A2R6A8M7_9ARCH</name>
<dbReference type="AlphaFoldDB" id="A0A2R6A8M7"/>